<gene>
    <name evidence="4" type="ORF">LLUT_LOCUS28896</name>
</gene>
<accession>A0AAV1Y1C9</accession>
<dbReference type="InterPro" id="IPR025724">
    <property type="entry name" value="GAG-pre-integrase_dom"/>
</dbReference>
<dbReference type="Proteomes" id="UP001497480">
    <property type="component" value="Unassembled WGS sequence"/>
</dbReference>
<evidence type="ECO:0000256" key="1">
    <source>
        <dbReference type="SAM" id="MobiDB-lite"/>
    </source>
</evidence>
<keyword evidence="5" id="KW-1185">Reference proteome</keyword>
<dbReference type="AlphaFoldDB" id="A0AAV1Y1C9"/>
<dbReference type="PANTHER" id="PTHR47592:SF31">
    <property type="entry name" value="ZINC FINGER, CCHC-TYPE-RELATED"/>
    <property type="match status" value="1"/>
</dbReference>
<proteinExistence type="predicted"/>
<dbReference type="PANTHER" id="PTHR47592">
    <property type="entry name" value="PBF68 PROTEIN"/>
    <property type="match status" value="1"/>
</dbReference>
<feature type="region of interest" description="Disordered" evidence="1">
    <location>
        <begin position="87"/>
        <end position="118"/>
    </location>
</feature>
<evidence type="ECO:0000313" key="5">
    <source>
        <dbReference type="Proteomes" id="UP001497480"/>
    </source>
</evidence>
<reference evidence="4 5" key="1">
    <citation type="submission" date="2024-03" db="EMBL/GenBank/DDBJ databases">
        <authorList>
            <person name="Martinez-Hernandez J."/>
        </authorList>
    </citation>
    <scope>NUCLEOTIDE SEQUENCE [LARGE SCALE GENOMIC DNA]</scope>
</reference>
<dbReference type="InterPro" id="IPR054722">
    <property type="entry name" value="PolX-like_BBD"/>
</dbReference>
<protein>
    <recommendedName>
        <fullName evidence="6">GAG-pre-integrase domain-containing protein</fullName>
    </recommendedName>
</protein>
<evidence type="ECO:0000313" key="4">
    <source>
        <dbReference type="EMBL" id="CAL0327836.1"/>
    </source>
</evidence>
<sequence>MNLRYKEGTSISDHLNDFQGLLDQLSGMGIKLDDEVLGLWLLNTLPDSWETFRVSITNSAPDGIVSLQSIKGSILIEEMRRKAHDISSHSEVFVTENRGRSHRKEPKGDRENGRSKSKSRYKNIEFHYCHKAGHIQKNCFKWKRENKDKKGKQNEKNHGDGDRVTNTTCDDLIVLRDRDSDNLVSDESIWIIDSGVALHVTPRKDFFTSYTPGDFGVLKMGNDGVSKVVGIGDICLHTNMGVQLLLRGVKHAPDVRFNLIFVQMLDDGGYDNHFGSGKWKLTIGNLVVARGEKISKLYWTKALVSKESVNVMDMEAYLWHRRLSHIREKWLNCLAKKDVLPGLKSAELEKYSHCMAGK</sequence>
<dbReference type="Pfam" id="PF22936">
    <property type="entry name" value="Pol_BBD"/>
    <property type="match status" value="1"/>
</dbReference>
<dbReference type="Pfam" id="PF14223">
    <property type="entry name" value="Retrotran_gag_2"/>
    <property type="match status" value="1"/>
</dbReference>
<organism evidence="4 5">
    <name type="scientific">Lupinus luteus</name>
    <name type="common">European yellow lupine</name>
    <dbReference type="NCBI Taxonomy" id="3873"/>
    <lineage>
        <taxon>Eukaryota</taxon>
        <taxon>Viridiplantae</taxon>
        <taxon>Streptophyta</taxon>
        <taxon>Embryophyta</taxon>
        <taxon>Tracheophyta</taxon>
        <taxon>Spermatophyta</taxon>
        <taxon>Magnoliopsida</taxon>
        <taxon>eudicotyledons</taxon>
        <taxon>Gunneridae</taxon>
        <taxon>Pentapetalae</taxon>
        <taxon>rosids</taxon>
        <taxon>fabids</taxon>
        <taxon>Fabales</taxon>
        <taxon>Fabaceae</taxon>
        <taxon>Papilionoideae</taxon>
        <taxon>50 kb inversion clade</taxon>
        <taxon>genistoids sensu lato</taxon>
        <taxon>core genistoids</taxon>
        <taxon>Genisteae</taxon>
        <taxon>Lupinus</taxon>
    </lineage>
</organism>
<dbReference type="EMBL" id="CAXHTB010000020">
    <property type="protein sequence ID" value="CAL0327836.1"/>
    <property type="molecule type" value="Genomic_DNA"/>
</dbReference>
<comment type="caution">
    <text evidence="4">The sequence shown here is derived from an EMBL/GenBank/DDBJ whole genome shotgun (WGS) entry which is preliminary data.</text>
</comment>
<evidence type="ECO:0000259" key="2">
    <source>
        <dbReference type="Pfam" id="PF13976"/>
    </source>
</evidence>
<feature type="domain" description="Retrovirus-related Pol polyprotein from transposon TNT 1-94-like beta-barrel" evidence="3">
    <location>
        <begin position="190"/>
        <end position="270"/>
    </location>
</feature>
<feature type="domain" description="GAG-pre-integrase" evidence="2">
    <location>
        <begin position="308"/>
        <end position="358"/>
    </location>
</feature>
<dbReference type="Pfam" id="PF13976">
    <property type="entry name" value="gag_pre-integrs"/>
    <property type="match status" value="1"/>
</dbReference>
<evidence type="ECO:0008006" key="6">
    <source>
        <dbReference type="Google" id="ProtNLM"/>
    </source>
</evidence>
<evidence type="ECO:0000259" key="3">
    <source>
        <dbReference type="Pfam" id="PF22936"/>
    </source>
</evidence>
<name>A0AAV1Y1C9_LUPLU</name>